<dbReference type="Proteomes" id="UP000821845">
    <property type="component" value="Chromosome 4"/>
</dbReference>
<dbReference type="EMBL" id="CM023484">
    <property type="protein sequence ID" value="KAH6933269.1"/>
    <property type="molecule type" value="Genomic_DNA"/>
</dbReference>
<organism evidence="1 2">
    <name type="scientific">Hyalomma asiaticum</name>
    <name type="common">Tick</name>
    <dbReference type="NCBI Taxonomy" id="266040"/>
    <lineage>
        <taxon>Eukaryota</taxon>
        <taxon>Metazoa</taxon>
        <taxon>Ecdysozoa</taxon>
        <taxon>Arthropoda</taxon>
        <taxon>Chelicerata</taxon>
        <taxon>Arachnida</taxon>
        <taxon>Acari</taxon>
        <taxon>Parasitiformes</taxon>
        <taxon>Ixodida</taxon>
        <taxon>Ixodoidea</taxon>
        <taxon>Ixodidae</taxon>
        <taxon>Hyalomminae</taxon>
        <taxon>Hyalomma</taxon>
    </lineage>
</organism>
<accession>A0ACB7SH77</accession>
<gene>
    <name evidence="1" type="ORF">HPB50_013923</name>
</gene>
<reference evidence="1" key="1">
    <citation type="submission" date="2020-05" db="EMBL/GenBank/DDBJ databases">
        <title>Large-scale comparative analyses of tick genomes elucidate their genetic diversity and vector capacities.</title>
        <authorList>
            <person name="Jia N."/>
            <person name="Wang J."/>
            <person name="Shi W."/>
            <person name="Du L."/>
            <person name="Sun Y."/>
            <person name="Zhan W."/>
            <person name="Jiang J."/>
            <person name="Wang Q."/>
            <person name="Zhang B."/>
            <person name="Ji P."/>
            <person name="Sakyi L.B."/>
            <person name="Cui X."/>
            <person name="Yuan T."/>
            <person name="Jiang B."/>
            <person name="Yang W."/>
            <person name="Lam T.T.-Y."/>
            <person name="Chang Q."/>
            <person name="Ding S."/>
            <person name="Wang X."/>
            <person name="Zhu J."/>
            <person name="Ruan X."/>
            <person name="Zhao L."/>
            <person name="Wei J."/>
            <person name="Que T."/>
            <person name="Du C."/>
            <person name="Cheng J."/>
            <person name="Dai P."/>
            <person name="Han X."/>
            <person name="Huang E."/>
            <person name="Gao Y."/>
            <person name="Liu J."/>
            <person name="Shao H."/>
            <person name="Ye R."/>
            <person name="Li L."/>
            <person name="Wei W."/>
            <person name="Wang X."/>
            <person name="Wang C."/>
            <person name="Yang T."/>
            <person name="Huo Q."/>
            <person name="Li W."/>
            <person name="Guo W."/>
            <person name="Chen H."/>
            <person name="Zhou L."/>
            <person name="Ni X."/>
            <person name="Tian J."/>
            <person name="Zhou Y."/>
            <person name="Sheng Y."/>
            <person name="Liu T."/>
            <person name="Pan Y."/>
            <person name="Xia L."/>
            <person name="Li J."/>
            <person name="Zhao F."/>
            <person name="Cao W."/>
        </authorList>
    </citation>
    <scope>NUCLEOTIDE SEQUENCE</scope>
    <source>
        <strain evidence="1">Hyas-2018</strain>
    </source>
</reference>
<protein>
    <submittedName>
        <fullName evidence="1">Uncharacterized protein</fullName>
    </submittedName>
</protein>
<comment type="caution">
    <text evidence="1">The sequence shown here is derived from an EMBL/GenBank/DDBJ whole genome shotgun (WGS) entry which is preliminary data.</text>
</comment>
<proteinExistence type="predicted"/>
<sequence>MASKLATKYKFEKKGKRKTPYNFQKCSAMPQPVRDHDENDTLLELGDAENNEGVMGLVPRSAPDSGHGILSSFRHDTAMPQPEDLRRTDSEAQGKLQVLA</sequence>
<keyword evidence="2" id="KW-1185">Reference proteome</keyword>
<evidence type="ECO:0000313" key="2">
    <source>
        <dbReference type="Proteomes" id="UP000821845"/>
    </source>
</evidence>
<name>A0ACB7SH77_HYAAI</name>
<evidence type="ECO:0000313" key="1">
    <source>
        <dbReference type="EMBL" id="KAH6933269.1"/>
    </source>
</evidence>